<dbReference type="Proteomes" id="UP001291930">
    <property type="component" value="Unassembled WGS sequence"/>
</dbReference>
<organism evidence="2 3">
    <name type="scientific">Bacillus bingmayongensis</name>
    <dbReference type="NCBI Taxonomy" id="1150157"/>
    <lineage>
        <taxon>Bacteria</taxon>
        <taxon>Bacillati</taxon>
        <taxon>Bacillota</taxon>
        <taxon>Bacilli</taxon>
        <taxon>Bacillales</taxon>
        <taxon>Bacillaceae</taxon>
        <taxon>Bacillus</taxon>
    </lineage>
</organism>
<dbReference type="InterPro" id="IPR013783">
    <property type="entry name" value="Ig-like_fold"/>
</dbReference>
<reference evidence="3" key="1">
    <citation type="submission" date="2023-11" db="EMBL/GenBank/DDBJ databases">
        <title>Genome Sequence of Bacillus pseudomycoides stain BUPM19.</title>
        <authorList>
            <person name="Farhat A."/>
        </authorList>
    </citation>
    <scope>NUCLEOTIDE SEQUENCE [LARGE SCALE GENOMIC DNA]</scope>
    <source>
        <strain evidence="3">BUPM19</strain>
    </source>
</reference>
<gene>
    <name evidence="2" type="ORF">U2I54_22500</name>
</gene>
<protein>
    <submittedName>
        <fullName evidence="2">Fibronectin type III domain-containing protein</fullName>
    </submittedName>
</protein>
<dbReference type="PROSITE" id="PS50853">
    <property type="entry name" value="FN3"/>
    <property type="match status" value="1"/>
</dbReference>
<dbReference type="Gene3D" id="2.60.40.10">
    <property type="entry name" value="Immunoglobulins"/>
    <property type="match status" value="1"/>
</dbReference>
<dbReference type="RefSeq" id="WP_374219143.1">
    <property type="nucleotide sequence ID" value="NZ_JAXOVW010000082.1"/>
</dbReference>
<evidence type="ECO:0000313" key="2">
    <source>
        <dbReference type="EMBL" id="MDZ5609748.1"/>
    </source>
</evidence>
<dbReference type="CDD" id="cd00063">
    <property type="entry name" value="FN3"/>
    <property type="match status" value="1"/>
</dbReference>
<proteinExistence type="predicted"/>
<dbReference type="SMART" id="SM00060">
    <property type="entry name" value="FN3"/>
    <property type="match status" value="1"/>
</dbReference>
<name>A0ABU5K253_9BACI</name>
<dbReference type="InterPro" id="IPR036116">
    <property type="entry name" value="FN3_sf"/>
</dbReference>
<dbReference type="EMBL" id="JAXOVW010000082">
    <property type="protein sequence ID" value="MDZ5609748.1"/>
    <property type="molecule type" value="Genomic_DNA"/>
</dbReference>
<sequence>MPNPNPPQVPTGLKIDSTTVTTASISWSPVVYDGGIKEYQIFRNGKQVGTSSTETYKDTGLTGDTTYSYQVKAVGNNGLISSLSTELSVKTAVSGT</sequence>
<feature type="domain" description="Fibronectin type-III" evidence="1">
    <location>
        <begin position="9"/>
        <end position="94"/>
    </location>
</feature>
<comment type="caution">
    <text evidence="2">The sequence shown here is derived from an EMBL/GenBank/DDBJ whole genome shotgun (WGS) entry which is preliminary data.</text>
</comment>
<evidence type="ECO:0000259" key="1">
    <source>
        <dbReference type="PROSITE" id="PS50853"/>
    </source>
</evidence>
<evidence type="ECO:0000313" key="3">
    <source>
        <dbReference type="Proteomes" id="UP001291930"/>
    </source>
</evidence>
<keyword evidence="3" id="KW-1185">Reference proteome</keyword>
<accession>A0ABU5K253</accession>
<dbReference type="Pfam" id="PF00041">
    <property type="entry name" value="fn3"/>
    <property type="match status" value="1"/>
</dbReference>
<dbReference type="SUPFAM" id="SSF49265">
    <property type="entry name" value="Fibronectin type III"/>
    <property type="match status" value="1"/>
</dbReference>
<dbReference type="InterPro" id="IPR003961">
    <property type="entry name" value="FN3_dom"/>
</dbReference>